<name>A0A0S4KIV7_BODSA</name>
<sequence>MSTPKSSKELFESLRQLRSDPLVAAVLRGDGEQQDSRLGTEAIAHGGHRESSPPTQSAYLQQVPSHSRDRSHPATTADELRQVALAHESNQFLRNRDATRASVGVNNWVHNHRGEVDAAEARRVENRLKAEKMFAQTQLDVEKFRLEHQYRKSLDTEKQRPQTEHAEQHNARLDFGEDEQQEISGSSPVKQTQTTPPDAALEATAQPHAYHPVSTTNALPARLQHVGGDAPLSFLSPFHSEIQRFHTTASPQLNTDEFYGPVDEDENYRVKALAVATSYEGANALTDPYTNLRKDKNEDMFARNDELAALRDAVEQRDRTIKRLERQLAQDRDYYEQEIQRYKSDAHEERIASEGRVTALRAQIDQLVSSRAGRNAHETTIEEMTVKLQAVQRMYRESIDDIRRAAATRNELLERTCEERIKDVSQRAEDAIRQAKETYRVDRSEYLTSQKDRLVELVQREQNLLLREAESSLKSVVEVSVREKLITEIELAFRKHLQADILPALRDQIRVDATAEVLKEATKSADGIFASKALELRNLLQEHCTGMQATMVSRFQTTAEQILRSVHHQPSSAGSGGAKQSNDPSSENGSGVDAITISSTATVQLRQTHIALNAAIEKTVAEEGRQQKLEELHGEKMAVYRRRMDQIEGALESEKQFADAIRQQVAQTNTCATTTTTAQTATTMTATTSGSFPRRAVHVSSESDSGAAPPWVTSLAS</sequence>
<organism evidence="3 4">
    <name type="scientific">Bodo saltans</name>
    <name type="common">Flagellated protozoan</name>
    <dbReference type="NCBI Taxonomy" id="75058"/>
    <lineage>
        <taxon>Eukaryota</taxon>
        <taxon>Discoba</taxon>
        <taxon>Euglenozoa</taxon>
        <taxon>Kinetoplastea</taxon>
        <taxon>Metakinetoplastina</taxon>
        <taxon>Eubodonida</taxon>
        <taxon>Bodonidae</taxon>
        <taxon>Bodo</taxon>
    </lineage>
</organism>
<evidence type="ECO:0000256" key="2">
    <source>
        <dbReference type="SAM" id="MobiDB-lite"/>
    </source>
</evidence>
<proteinExistence type="predicted"/>
<keyword evidence="1" id="KW-0175">Coiled coil</keyword>
<dbReference type="VEuPathDB" id="TriTrypDB:BSAL_18855"/>
<feature type="compositionally biased region" description="Polar residues" evidence="2">
    <location>
        <begin position="52"/>
        <end position="65"/>
    </location>
</feature>
<feature type="region of interest" description="Disordered" evidence="2">
    <location>
        <begin position="566"/>
        <end position="592"/>
    </location>
</feature>
<feature type="region of interest" description="Disordered" evidence="2">
    <location>
        <begin position="28"/>
        <end position="74"/>
    </location>
</feature>
<evidence type="ECO:0000313" key="3">
    <source>
        <dbReference type="EMBL" id="CUI14900.1"/>
    </source>
</evidence>
<dbReference type="EMBL" id="CYKH01001699">
    <property type="protein sequence ID" value="CUI14900.1"/>
    <property type="molecule type" value="Genomic_DNA"/>
</dbReference>
<feature type="compositionally biased region" description="Polar residues" evidence="2">
    <location>
        <begin position="182"/>
        <end position="196"/>
    </location>
</feature>
<feature type="region of interest" description="Disordered" evidence="2">
    <location>
        <begin position="693"/>
        <end position="717"/>
    </location>
</feature>
<feature type="coiled-coil region" evidence="1">
    <location>
        <begin position="307"/>
        <end position="341"/>
    </location>
</feature>
<protein>
    <submittedName>
        <fullName evidence="3">Uncharacterized protein</fullName>
    </submittedName>
</protein>
<feature type="region of interest" description="Disordered" evidence="2">
    <location>
        <begin position="178"/>
        <end position="197"/>
    </location>
</feature>
<evidence type="ECO:0000313" key="4">
    <source>
        <dbReference type="Proteomes" id="UP000051952"/>
    </source>
</evidence>
<keyword evidence="4" id="KW-1185">Reference proteome</keyword>
<feature type="compositionally biased region" description="Polar residues" evidence="2">
    <location>
        <begin position="568"/>
        <end position="589"/>
    </location>
</feature>
<dbReference type="Proteomes" id="UP000051952">
    <property type="component" value="Unassembled WGS sequence"/>
</dbReference>
<evidence type="ECO:0000256" key="1">
    <source>
        <dbReference type="SAM" id="Coils"/>
    </source>
</evidence>
<accession>A0A0S4KIV7</accession>
<reference evidence="4" key="1">
    <citation type="submission" date="2015-09" db="EMBL/GenBank/DDBJ databases">
        <authorList>
            <consortium name="Pathogen Informatics"/>
        </authorList>
    </citation>
    <scope>NUCLEOTIDE SEQUENCE [LARGE SCALE GENOMIC DNA]</scope>
    <source>
        <strain evidence="4">Lake Konstanz</strain>
    </source>
</reference>
<dbReference type="AlphaFoldDB" id="A0A0S4KIV7"/>
<gene>
    <name evidence="3" type="ORF">BSAL_18855</name>
</gene>